<feature type="repeat" description="WD" evidence="3">
    <location>
        <begin position="276"/>
        <end position="309"/>
    </location>
</feature>
<dbReference type="FunFam" id="2.130.10.10:FF:000492">
    <property type="entry name" value="LEC14B homolog isoform X2"/>
    <property type="match status" value="1"/>
</dbReference>
<dbReference type="PROSITE" id="PS50294">
    <property type="entry name" value="WD_REPEATS_REGION"/>
    <property type="match status" value="3"/>
</dbReference>
<dbReference type="SMART" id="SM00320">
    <property type="entry name" value="WD40"/>
    <property type="match status" value="7"/>
</dbReference>
<dbReference type="PANTHER" id="PTHR19847">
    <property type="entry name" value="DDB1- AND CUL4-ASSOCIATED FACTOR 11"/>
    <property type="match status" value="1"/>
</dbReference>
<keyword evidence="2" id="KW-0677">Repeat</keyword>
<comment type="caution">
    <text evidence="5">The sequence shown here is derived from an EMBL/GenBank/DDBJ whole genome shotgun (WGS) entry which is preliminary data.</text>
</comment>
<dbReference type="Proteomes" id="UP000827092">
    <property type="component" value="Unassembled WGS sequence"/>
</dbReference>
<dbReference type="Pfam" id="PF00400">
    <property type="entry name" value="WD40"/>
    <property type="match status" value="3"/>
</dbReference>
<keyword evidence="6" id="KW-1185">Reference proteome</keyword>
<feature type="compositionally biased region" description="Low complexity" evidence="4">
    <location>
        <begin position="503"/>
        <end position="516"/>
    </location>
</feature>
<sequence>MNDLMELDRDSDSDQDSIATVLQYLIRSGQVRIIASNSLASNPRYHEGPYEDFTCSLLSSPPKVDHQPDTSCLKGSDISQAILLRSGALNDRPMNSLKGMSLPSMLKSREIGMSGRHHFSLGDRCQIMQRVIPNKSDYVESLNKKVFCGNFAKDGDVFMSAAQDFCIRLYDTSRGSHFKLKRKIEARDCGWSILDTAVSPNGRSLIYCTWSECIHMCNISDDEEIHHEALPLYPDERRFCIFSLRFSQDGSEILGGANDQYLYVYNREQNKRTLRIYSHEDDVNTVAFADNTSEILFSGGDDGICKVWDRRTLCESSPVPVGIFAGHEDGITYVDSKGDGRHLITNSKDQTIKLWDMRAFSPSSSVENAYKAVKSHNWDYRWQRVPSSLNRPKRKISGDTSLMTYRGHSVRQTLIRCRFSPETTTGQSYIYTGCGQGRVVVYDVLTGKIKATLKGHKGCVRDVSWHPYRNEIVSSSWDGTIVRWTFNKTEIDSDSEEGAIIDGSTAESSESSSGLRRSQRLAEQRRKQSRENEVC</sequence>
<feature type="repeat" description="WD" evidence="3">
    <location>
        <begin position="453"/>
        <end position="494"/>
    </location>
</feature>
<evidence type="ECO:0000313" key="6">
    <source>
        <dbReference type="Proteomes" id="UP000827092"/>
    </source>
</evidence>
<reference evidence="5 6" key="1">
    <citation type="journal article" date="2022" name="Nat. Ecol. Evol.">
        <title>A masculinizing supergene underlies an exaggerated male reproductive morph in a spider.</title>
        <authorList>
            <person name="Hendrickx F."/>
            <person name="De Corte Z."/>
            <person name="Sonet G."/>
            <person name="Van Belleghem S.M."/>
            <person name="Kostlbacher S."/>
            <person name="Vangestel C."/>
        </authorList>
    </citation>
    <scope>NUCLEOTIDE SEQUENCE [LARGE SCALE GENOMIC DNA]</scope>
    <source>
        <strain evidence="5">W744_W776</strain>
    </source>
</reference>
<protein>
    <recommendedName>
        <fullName evidence="7">DDB1-and CUL4-associated factor 11</fullName>
    </recommendedName>
</protein>
<dbReference type="InterPro" id="IPR015943">
    <property type="entry name" value="WD40/YVTN_repeat-like_dom_sf"/>
</dbReference>
<dbReference type="GO" id="GO:0080008">
    <property type="term" value="C:Cul4-RING E3 ubiquitin ligase complex"/>
    <property type="evidence" value="ECO:0007669"/>
    <property type="project" value="TreeGrafter"/>
</dbReference>
<dbReference type="SUPFAM" id="SSF50978">
    <property type="entry name" value="WD40 repeat-like"/>
    <property type="match status" value="1"/>
</dbReference>
<evidence type="ECO:0000256" key="4">
    <source>
        <dbReference type="SAM" id="MobiDB-lite"/>
    </source>
</evidence>
<evidence type="ECO:0000256" key="2">
    <source>
        <dbReference type="ARBA" id="ARBA00022737"/>
    </source>
</evidence>
<dbReference type="AlphaFoldDB" id="A0AAV6VYD5"/>
<feature type="region of interest" description="Disordered" evidence="4">
    <location>
        <begin position="495"/>
        <end position="535"/>
    </location>
</feature>
<feature type="repeat" description="WD" evidence="3">
    <location>
        <begin position="324"/>
        <end position="365"/>
    </location>
</feature>
<accession>A0AAV6VYD5</accession>
<dbReference type="GO" id="GO:0043161">
    <property type="term" value="P:proteasome-mediated ubiquitin-dependent protein catabolic process"/>
    <property type="evidence" value="ECO:0007669"/>
    <property type="project" value="TreeGrafter"/>
</dbReference>
<dbReference type="InterPro" id="IPR051859">
    <property type="entry name" value="DCAF"/>
</dbReference>
<evidence type="ECO:0008006" key="7">
    <source>
        <dbReference type="Google" id="ProtNLM"/>
    </source>
</evidence>
<dbReference type="Gene3D" id="2.130.10.10">
    <property type="entry name" value="YVTN repeat-like/Quinoprotein amine dehydrogenase"/>
    <property type="match status" value="2"/>
</dbReference>
<dbReference type="PROSITE" id="PS50082">
    <property type="entry name" value="WD_REPEATS_2"/>
    <property type="match status" value="3"/>
</dbReference>
<evidence type="ECO:0000256" key="3">
    <source>
        <dbReference type="PROSITE-ProRule" id="PRU00221"/>
    </source>
</evidence>
<gene>
    <name evidence="5" type="ORF">JTE90_022340</name>
</gene>
<dbReference type="PANTHER" id="PTHR19847:SF7">
    <property type="entry name" value="DDB1- AND CUL4-ASSOCIATED FACTOR 11"/>
    <property type="match status" value="1"/>
</dbReference>
<evidence type="ECO:0000256" key="1">
    <source>
        <dbReference type="ARBA" id="ARBA00022574"/>
    </source>
</evidence>
<feature type="compositionally biased region" description="Basic and acidic residues" evidence="4">
    <location>
        <begin position="520"/>
        <end position="535"/>
    </location>
</feature>
<keyword evidence="1 3" id="KW-0853">WD repeat</keyword>
<dbReference type="EMBL" id="JAFNEN010000014">
    <property type="protein sequence ID" value="KAG8200731.1"/>
    <property type="molecule type" value="Genomic_DNA"/>
</dbReference>
<dbReference type="InterPro" id="IPR036322">
    <property type="entry name" value="WD40_repeat_dom_sf"/>
</dbReference>
<organism evidence="5 6">
    <name type="scientific">Oedothorax gibbosus</name>
    <dbReference type="NCBI Taxonomy" id="931172"/>
    <lineage>
        <taxon>Eukaryota</taxon>
        <taxon>Metazoa</taxon>
        <taxon>Ecdysozoa</taxon>
        <taxon>Arthropoda</taxon>
        <taxon>Chelicerata</taxon>
        <taxon>Arachnida</taxon>
        <taxon>Araneae</taxon>
        <taxon>Araneomorphae</taxon>
        <taxon>Entelegynae</taxon>
        <taxon>Araneoidea</taxon>
        <taxon>Linyphiidae</taxon>
        <taxon>Erigoninae</taxon>
        <taxon>Oedothorax</taxon>
    </lineage>
</organism>
<dbReference type="InterPro" id="IPR001680">
    <property type="entry name" value="WD40_rpt"/>
</dbReference>
<evidence type="ECO:0000313" key="5">
    <source>
        <dbReference type="EMBL" id="KAG8200731.1"/>
    </source>
</evidence>
<proteinExistence type="predicted"/>
<name>A0AAV6VYD5_9ARAC</name>
<dbReference type="InterPro" id="IPR020472">
    <property type="entry name" value="WD40_PAC1"/>
</dbReference>
<dbReference type="PRINTS" id="PR00320">
    <property type="entry name" value="GPROTEINBRPT"/>
</dbReference>